<proteinExistence type="predicted"/>
<dbReference type="InterPro" id="IPR051081">
    <property type="entry name" value="HTH_MetalResp_TranReg"/>
</dbReference>
<name>A0A1F5NKB9_9BACT</name>
<dbReference type="Pfam" id="PF01022">
    <property type="entry name" value="HTH_5"/>
    <property type="match status" value="1"/>
</dbReference>
<keyword evidence="1" id="KW-0805">Transcription regulation</keyword>
<sequence>MKRWTQIFKALANMNRLKIIALLADRMPLTVTEIADELGISFRATSRHLLLLSSLDILVSQGKDGHVYYGYNSSMPVDIKKIVELFLHNL</sequence>
<dbReference type="InterPro" id="IPR036388">
    <property type="entry name" value="WH-like_DNA-bd_sf"/>
</dbReference>
<dbReference type="SMART" id="SM00418">
    <property type="entry name" value="HTH_ARSR"/>
    <property type="match status" value="1"/>
</dbReference>
<dbReference type="SUPFAM" id="SSF46785">
    <property type="entry name" value="Winged helix' DNA-binding domain"/>
    <property type="match status" value="1"/>
</dbReference>
<dbReference type="NCBIfam" id="NF033788">
    <property type="entry name" value="HTH_metalloreg"/>
    <property type="match status" value="1"/>
</dbReference>
<dbReference type="PROSITE" id="PS50987">
    <property type="entry name" value="HTH_ARSR_2"/>
    <property type="match status" value="1"/>
</dbReference>
<evidence type="ECO:0000313" key="5">
    <source>
        <dbReference type="EMBL" id="OGE78151.1"/>
    </source>
</evidence>
<keyword evidence="2" id="KW-0238">DNA-binding</keyword>
<protein>
    <recommendedName>
        <fullName evidence="4">HTH arsR-type domain-containing protein</fullName>
    </recommendedName>
</protein>
<dbReference type="EMBL" id="MFEK01000014">
    <property type="protein sequence ID" value="OGE78151.1"/>
    <property type="molecule type" value="Genomic_DNA"/>
</dbReference>
<dbReference type="PRINTS" id="PR00778">
    <property type="entry name" value="HTHARSR"/>
</dbReference>
<dbReference type="AlphaFoldDB" id="A0A1F5NKB9"/>
<gene>
    <name evidence="5" type="ORF">A2751_03240</name>
</gene>
<evidence type="ECO:0000313" key="6">
    <source>
        <dbReference type="Proteomes" id="UP000176864"/>
    </source>
</evidence>
<reference evidence="5 6" key="1">
    <citation type="journal article" date="2016" name="Nat. Commun.">
        <title>Thousands of microbial genomes shed light on interconnected biogeochemical processes in an aquifer system.</title>
        <authorList>
            <person name="Anantharaman K."/>
            <person name="Brown C.T."/>
            <person name="Hug L.A."/>
            <person name="Sharon I."/>
            <person name="Castelle C.J."/>
            <person name="Probst A.J."/>
            <person name="Thomas B.C."/>
            <person name="Singh A."/>
            <person name="Wilkins M.J."/>
            <person name="Karaoz U."/>
            <person name="Brodie E.L."/>
            <person name="Williams K.H."/>
            <person name="Hubbard S.S."/>
            <person name="Banfield J.F."/>
        </authorList>
    </citation>
    <scope>NUCLEOTIDE SEQUENCE [LARGE SCALE GENOMIC DNA]</scope>
</reference>
<dbReference type="STRING" id="1817824.A2751_03240"/>
<dbReference type="PANTHER" id="PTHR33154:SF33">
    <property type="entry name" value="TRANSCRIPTIONAL REPRESSOR SDPR"/>
    <property type="match status" value="1"/>
</dbReference>
<organism evidence="5 6">
    <name type="scientific">Candidatus Doudnabacteria bacterium RIFCSPHIGHO2_01_FULL_46_14</name>
    <dbReference type="NCBI Taxonomy" id="1817824"/>
    <lineage>
        <taxon>Bacteria</taxon>
        <taxon>Candidatus Doudnaibacteriota</taxon>
    </lineage>
</organism>
<evidence type="ECO:0000259" key="4">
    <source>
        <dbReference type="PROSITE" id="PS50987"/>
    </source>
</evidence>
<evidence type="ECO:0000256" key="3">
    <source>
        <dbReference type="ARBA" id="ARBA00023163"/>
    </source>
</evidence>
<dbReference type="Proteomes" id="UP000176864">
    <property type="component" value="Unassembled WGS sequence"/>
</dbReference>
<dbReference type="PANTHER" id="PTHR33154">
    <property type="entry name" value="TRANSCRIPTIONAL REGULATOR, ARSR FAMILY"/>
    <property type="match status" value="1"/>
</dbReference>
<evidence type="ECO:0000256" key="2">
    <source>
        <dbReference type="ARBA" id="ARBA00023125"/>
    </source>
</evidence>
<dbReference type="InterPro" id="IPR001845">
    <property type="entry name" value="HTH_ArsR_DNA-bd_dom"/>
</dbReference>
<dbReference type="InterPro" id="IPR011991">
    <property type="entry name" value="ArsR-like_HTH"/>
</dbReference>
<evidence type="ECO:0000256" key="1">
    <source>
        <dbReference type="ARBA" id="ARBA00023015"/>
    </source>
</evidence>
<comment type="caution">
    <text evidence="5">The sequence shown here is derived from an EMBL/GenBank/DDBJ whole genome shotgun (WGS) entry which is preliminary data.</text>
</comment>
<dbReference type="InterPro" id="IPR036390">
    <property type="entry name" value="WH_DNA-bd_sf"/>
</dbReference>
<dbReference type="CDD" id="cd00090">
    <property type="entry name" value="HTH_ARSR"/>
    <property type="match status" value="1"/>
</dbReference>
<accession>A0A1F5NKB9</accession>
<dbReference type="GO" id="GO:0003700">
    <property type="term" value="F:DNA-binding transcription factor activity"/>
    <property type="evidence" value="ECO:0007669"/>
    <property type="project" value="InterPro"/>
</dbReference>
<feature type="domain" description="HTH arsR-type" evidence="4">
    <location>
        <begin position="1"/>
        <end position="90"/>
    </location>
</feature>
<dbReference type="Gene3D" id="1.10.10.10">
    <property type="entry name" value="Winged helix-like DNA-binding domain superfamily/Winged helix DNA-binding domain"/>
    <property type="match status" value="1"/>
</dbReference>
<dbReference type="GO" id="GO:0003677">
    <property type="term" value="F:DNA binding"/>
    <property type="evidence" value="ECO:0007669"/>
    <property type="project" value="UniProtKB-KW"/>
</dbReference>
<keyword evidence="3" id="KW-0804">Transcription</keyword>